<accession>A0A9Q1IFM5</accession>
<proteinExistence type="predicted"/>
<organism evidence="2 3">
    <name type="scientific">Synaphobranchus kaupii</name>
    <name type="common">Kaup's arrowtooth eel</name>
    <dbReference type="NCBI Taxonomy" id="118154"/>
    <lineage>
        <taxon>Eukaryota</taxon>
        <taxon>Metazoa</taxon>
        <taxon>Chordata</taxon>
        <taxon>Craniata</taxon>
        <taxon>Vertebrata</taxon>
        <taxon>Euteleostomi</taxon>
        <taxon>Actinopterygii</taxon>
        <taxon>Neopterygii</taxon>
        <taxon>Teleostei</taxon>
        <taxon>Anguilliformes</taxon>
        <taxon>Synaphobranchidae</taxon>
        <taxon>Synaphobranchus</taxon>
    </lineage>
</organism>
<evidence type="ECO:0000313" key="2">
    <source>
        <dbReference type="EMBL" id="KAJ8340048.1"/>
    </source>
</evidence>
<evidence type="ECO:0000256" key="1">
    <source>
        <dbReference type="SAM" id="SignalP"/>
    </source>
</evidence>
<dbReference type="PANTHER" id="PTHR43053">
    <property type="entry name" value="GLYCOSIDASE FAMILY 31"/>
    <property type="match status" value="1"/>
</dbReference>
<name>A0A9Q1IFM5_SYNKA</name>
<reference evidence="2" key="1">
    <citation type="journal article" date="2023" name="Science">
        <title>Genome structures resolve the early diversification of teleost fishes.</title>
        <authorList>
            <person name="Parey E."/>
            <person name="Louis A."/>
            <person name="Montfort J."/>
            <person name="Bouchez O."/>
            <person name="Roques C."/>
            <person name="Iampietro C."/>
            <person name="Lluch J."/>
            <person name="Castinel A."/>
            <person name="Donnadieu C."/>
            <person name="Desvignes T."/>
            <person name="Floi Bucao C."/>
            <person name="Jouanno E."/>
            <person name="Wen M."/>
            <person name="Mejri S."/>
            <person name="Dirks R."/>
            <person name="Jansen H."/>
            <person name="Henkel C."/>
            <person name="Chen W.J."/>
            <person name="Zahm M."/>
            <person name="Cabau C."/>
            <person name="Klopp C."/>
            <person name="Thompson A.W."/>
            <person name="Robinson-Rechavi M."/>
            <person name="Braasch I."/>
            <person name="Lecointre G."/>
            <person name="Bobe J."/>
            <person name="Postlethwait J.H."/>
            <person name="Berthelot C."/>
            <person name="Roest Crollius H."/>
            <person name="Guiguen Y."/>
        </authorList>
    </citation>
    <scope>NUCLEOTIDE SEQUENCE</scope>
    <source>
        <strain evidence="2">WJC10195</strain>
    </source>
</reference>
<dbReference type="SUPFAM" id="SSF51445">
    <property type="entry name" value="(Trans)glycosidases"/>
    <property type="match status" value="1"/>
</dbReference>
<feature type="signal peptide" evidence="1">
    <location>
        <begin position="1"/>
        <end position="28"/>
    </location>
</feature>
<comment type="caution">
    <text evidence="2">The sequence shown here is derived from an EMBL/GenBank/DDBJ whole genome shotgun (WGS) entry which is preliminary data.</text>
</comment>
<dbReference type="Gene3D" id="3.20.20.80">
    <property type="entry name" value="Glycosidases"/>
    <property type="match status" value="1"/>
</dbReference>
<dbReference type="PANTHER" id="PTHR43053:SF6">
    <property type="entry name" value="SITS-BINDING PROTEIN"/>
    <property type="match status" value="1"/>
</dbReference>
<dbReference type="EMBL" id="JAINUF010000016">
    <property type="protein sequence ID" value="KAJ8340048.1"/>
    <property type="molecule type" value="Genomic_DNA"/>
</dbReference>
<dbReference type="OrthoDB" id="10070917at2759"/>
<gene>
    <name evidence="2" type="ORF">SKAU_G00346810</name>
</gene>
<dbReference type="AlphaFoldDB" id="A0A9Q1IFM5"/>
<evidence type="ECO:0000313" key="3">
    <source>
        <dbReference type="Proteomes" id="UP001152622"/>
    </source>
</evidence>
<feature type="chain" id="PRO_5040116239" description="SITS-binding protein" evidence="1">
    <location>
        <begin position="29"/>
        <end position="274"/>
    </location>
</feature>
<dbReference type="Proteomes" id="UP001152622">
    <property type="component" value="Chromosome 16"/>
</dbReference>
<evidence type="ECO:0008006" key="4">
    <source>
        <dbReference type="Google" id="ProtNLM"/>
    </source>
</evidence>
<dbReference type="InterPro" id="IPR050985">
    <property type="entry name" value="Alpha-glycosidase_related"/>
</dbReference>
<keyword evidence="1" id="KW-0732">Signal</keyword>
<keyword evidence="3" id="KW-1185">Reference proteome</keyword>
<sequence>MKTGTRDLTLMRLLNISVTLSPFLGVDSQQFQASLEDGMEAYWLSLPATPHGHLAPLLTQWKEKFCVKLNVSNPAAVAWFIERVSSLCTQLNVEYLVLEGGERNPFEEHGLRPPKALARDKYIQLLAGVATRIRNSAIVTAGTSSSHMPLFLSMLPLSSDWSYSGLKGLIPSVLHYSLLGYSFFIPDAVGGSLSKELVNDEELFIRWLEIISFLPVISFQTPPWLYGEDRALNLTRTYIAKHRDFVVPLILKYAEEWKTSRNPIYRPLWWVSPR</sequence>
<dbReference type="InterPro" id="IPR017853">
    <property type="entry name" value="GH"/>
</dbReference>
<protein>
    <recommendedName>
        <fullName evidence="4">SITS-binding protein</fullName>
    </recommendedName>
</protein>